<gene>
    <name evidence="2" type="ORF">ABR189_02385</name>
</gene>
<sequence length="161" mass="18401">MRKLLLLHILLITGACLPIYAQTGKGKTTGKSTAPAQKKPSPKLRATWGIFLSDTLPRPEVLKLLDSTIVVRDQNNKKYPVIAFQFTYEQNEPYLNDTTGKPGVYKEFNGDNFKSNKLPLIWSNELKKTLQKGDVIYFDSIIVEYAEKDYYLAPKLKFEVR</sequence>
<comment type="caution">
    <text evidence="2">The sequence shown here is derived from an EMBL/GenBank/DDBJ whole genome shotgun (WGS) entry which is preliminary data.</text>
</comment>
<organism evidence="2 3">
    <name type="scientific">Chitinophaga defluvii</name>
    <dbReference type="NCBI Taxonomy" id="3163343"/>
    <lineage>
        <taxon>Bacteria</taxon>
        <taxon>Pseudomonadati</taxon>
        <taxon>Bacteroidota</taxon>
        <taxon>Chitinophagia</taxon>
        <taxon>Chitinophagales</taxon>
        <taxon>Chitinophagaceae</taxon>
        <taxon>Chitinophaga</taxon>
    </lineage>
</organism>
<dbReference type="Proteomes" id="UP001549749">
    <property type="component" value="Unassembled WGS sequence"/>
</dbReference>
<accession>A0ABV2SZI3</accession>
<evidence type="ECO:0000313" key="2">
    <source>
        <dbReference type="EMBL" id="MET6996193.1"/>
    </source>
</evidence>
<keyword evidence="1" id="KW-0732">Signal</keyword>
<dbReference type="EMBL" id="JBEXAC010000001">
    <property type="protein sequence ID" value="MET6996193.1"/>
    <property type="molecule type" value="Genomic_DNA"/>
</dbReference>
<protein>
    <recommendedName>
        <fullName evidence="4">Gliding motility-associated lipoprotein GldH</fullName>
    </recommendedName>
</protein>
<evidence type="ECO:0000313" key="3">
    <source>
        <dbReference type="Proteomes" id="UP001549749"/>
    </source>
</evidence>
<evidence type="ECO:0000256" key="1">
    <source>
        <dbReference type="SAM" id="SignalP"/>
    </source>
</evidence>
<dbReference type="RefSeq" id="WP_354658841.1">
    <property type="nucleotide sequence ID" value="NZ_JBEXAC010000001.1"/>
</dbReference>
<proteinExistence type="predicted"/>
<name>A0ABV2SZI3_9BACT</name>
<feature type="signal peptide" evidence="1">
    <location>
        <begin position="1"/>
        <end position="21"/>
    </location>
</feature>
<dbReference type="PROSITE" id="PS51257">
    <property type="entry name" value="PROKAR_LIPOPROTEIN"/>
    <property type="match status" value="1"/>
</dbReference>
<keyword evidence="3" id="KW-1185">Reference proteome</keyword>
<reference evidence="2 3" key="1">
    <citation type="submission" date="2024-06" db="EMBL/GenBank/DDBJ databases">
        <title>Chitinophaga defluvii sp. nov., isolated from municipal sewage.</title>
        <authorList>
            <person name="Zhang L."/>
        </authorList>
    </citation>
    <scope>NUCLEOTIDE SEQUENCE [LARGE SCALE GENOMIC DNA]</scope>
    <source>
        <strain evidence="2 3">H8</strain>
    </source>
</reference>
<feature type="chain" id="PRO_5047026100" description="Gliding motility-associated lipoprotein GldH" evidence="1">
    <location>
        <begin position="22"/>
        <end position="161"/>
    </location>
</feature>
<evidence type="ECO:0008006" key="4">
    <source>
        <dbReference type="Google" id="ProtNLM"/>
    </source>
</evidence>